<evidence type="ECO:0000313" key="2">
    <source>
        <dbReference type="EMBL" id="KAH3774467.1"/>
    </source>
</evidence>
<dbReference type="EMBL" id="JAIWYP010000009">
    <property type="protein sequence ID" value="KAH3774467.1"/>
    <property type="molecule type" value="Genomic_DNA"/>
</dbReference>
<feature type="region of interest" description="Disordered" evidence="1">
    <location>
        <begin position="40"/>
        <end position="59"/>
    </location>
</feature>
<evidence type="ECO:0000313" key="3">
    <source>
        <dbReference type="Proteomes" id="UP000828390"/>
    </source>
</evidence>
<keyword evidence="3" id="KW-1185">Reference proteome</keyword>
<proteinExistence type="predicted"/>
<sequence>MINDVFGDRFLFRYKAYRQTQRNDGLHFICKQCEERNLPEITDTDADEDERALTNTDQQSMGNSIYENASLMIMNFIKCA</sequence>
<comment type="caution">
    <text evidence="2">The sequence shown here is derived from an EMBL/GenBank/DDBJ whole genome shotgun (WGS) entry which is preliminary data.</text>
</comment>
<evidence type="ECO:0000256" key="1">
    <source>
        <dbReference type="SAM" id="MobiDB-lite"/>
    </source>
</evidence>
<accession>A0A9D4EA58</accession>
<dbReference type="Proteomes" id="UP000828390">
    <property type="component" value="Unassembled WGS sequence"/>
</dbReference>
<dbReference type="AlphaFoldDB" id="A0A9D4EA58"/>
<reference evidence="2" key="1">
    <citation type="journal article" date="2019" name="bioRxiv">
        <title>The Genome of the Zebra Mussel, Dreissena polymorpha: A Resource for Invasive Species Research.</title>
        <authorList>
            <person name="McCartney M.A."/>
            <person name="Auch B."/>
            <person name="Kono T."/>
            <person name="Mallez S."/>
            <person name="Zhang Y."/>
            <person name="Obille A."/>
            <person name="Becker A."/>
            <person name="Abrahante J.E."/>
            <person name="Garbe J."/>
            <person name="Badalamenti J.P."/>
            <person name="Herman A."/>
            <person name="Mangelson H."/>
            <person name="Liachko I."/>
            <person name="Sullivan S."/>
            <person name="Sone E.D."/>
            <person name="Koren S."/>
            <person name="Silverstein K.A.T."/>
            <person name="Beckman K.B."/>
            <person name="Gohl D.M."/>
        </authorList>
    </citation>
    <scope>NUCLEOTIDE SEQUENCE</scope>
    <source>
        <strain evidence="2">Duluth1</strain>
        <tissue evidence="2">Whole animal</tissue>
    </source>
</reference>
<organism evidence="2 3">
    <name type="scientific">Dreissena polymorpha</name>
    <name type="common">Zebra mussel</name>
    <name type="synonym">Mytilus polymorpha</name>
    <dbReference type="NCBI Taxonomy" id="45954"/>
    <lineage>
        <taxon>Eukaryota</taxon>
        <taxon>Metazoa</taxon>
        <taxon>Spiralia</taxon>
        <taxon>Lophotrochozoa</taxon>
        <taxon>Mollusca</taxon>
        <taxon>Bivalvia</taxon>
        <taxon>Autobranchia</taxon>
        <taxon>Heteroconchia</taxon>
        <taxon>Euheterodonta</taxon>
        <taxon>Imparidentia</taxon>
        <taxon>Neoheterodontei</taxon>
        <taxon>Myida</taxon>
        <taxon>Dreissenoidea</taxon>
        <taxon>Dreissenidae</taxon>
        <taxon>Dreissena</taxon>
    </lineage>
</organism>
<gene>
    <name evidence="2" type="ORF">DPMN_175849</name>
</gene>
<name>A0A9D4EA58_DREPO</name>
<protein>
    <submittedName>
        <fullName evidence="2">Uncharacterized protein</fullName>
    </submittedName>
</protein>
<reference evidence="2" key="2">
    <citation type="submission" date="2020-11" db="EMBL/GenBank/DDBJ databases">
        <authorList>
            <person name="McCartney M.A."/>
            <person name="Auch B."/>
            <person name="Kono T."/>
            <person name="Mallez S."/>
            <person name="Becker A."/>
            <person name="Gohl D.M."/>
            <person name="Silverstein K.A.T."/>
            <person name="Koren S."/>
            <person name="Bechman K.B."/>
            <person name="Herman A."/>
            <person name="Abrahante J.E."/>
            <person name="Garbe J."/>
        </authorList>
    </citation>
    <scope>NUCLEOTIDE SEQUENCE</scope>
    <source>
        <strain evidence="2">Duluth1</strain>
        <tissue evidence="2">Whole animal</tissue>
    </source>
</reference>